<gene>
    <name evidence="1" type="ORF">SAMN05446037_100317</name>
</gene>
<organism evidence="1 2">
    <name type="scientific">Anaerovirgula multivorans</name>
    <dbReference type="NCBI Taxonomy" id="312168"/>
    <lineage>
        <taxon>Bacteria</taxon>
        <taxon>Bacillati</taxon>
        <taxon>Bacillota</taxon>
        <taxon>Clostridia</taxon>
        <taxon>Peptostreptococcales</taxon>
        <taxon>Natronincolaceae</taxon>
        <taxon>Anaerovirgula</taxon>
    </lineage>
</organism>
<protein>
    <submittedName>
        <fullName evidence="1">Uncharacterized protein</fullName>
    </submittedName>
</protein>
<proteinExistence type="predicted"/>
<dbReference type="RefSeq" id="WP_089281533.1">
    <property type="nucleotide sequence ID" value="NZ_FZOJ01000003.1"/>
</dbReference>
<dbReference type="EMBL" id="FZOJ01000003">
    <property type="protein sequence ID" value="SNS03094.1"/>
    <property type="molecule type" value="Genomic_DNA"/>
</dbReference>
<sequence length="465" mass="51521">MKKKFIWLLIFTILFTTSIAGFQTVETYADGGLTLATFLAIVKYVGGSALLMGGAYELQRNWESIADSALVQELRNIKEYGTMGYVAISSALYSSIYNYVQGLGEGVHQGYMPQLVTQSDNGFKIGENTISVDDPTALTHLRYFNDESPYPYISAWGFDALTNSQNFNVIVRSGTSTALRNYFDHGSPSVSISWNGKHYVSDLTVRTYNGGYQTKTVNHPVASNDDFLGAGYLGLENYVNVSSTSIPLDSPWWDGKTVDEPDNPDEGKYLVPPIPTGWVNNPLHEPMPTPYLDNPIQDYNPSVDTPSDVWNGTTSIPIDPPIDNPIDNPVDNPPLNPPIDYPYNPEFPDIPATPDLTGITGLLSSIWAFFTGLLVQPDNLVQLNFEPLRTVGLLNKFPFSIPWDLYSSVQGLIGSTSAPVYSFEILGETVTWDFSKFNTLATIMRWSILMIFNVGLISVTREYII</sequence>
<dbReference type="AlphaFoldDB" id="A0A239B7D5"/>
<dbReference type="Proteomes" id="UP000198304">
    <property type="component" value="Unassembled WGS sequence"/>
</dbReference>
<evidence type="ECO:0000313" key="1">
    <source>
        <dbReference type="EMBL" id="SNS03094.1"/>
    </source>
</evidence>
<reference evidence="2" key="1">
    <citation type="submission" date="2017-06" db="EMBL/GenBank/DDBJ databases">
        <authorList>
            <person name="Varghese N."/>
            <person name="Submissions S."/>
        </authorList>
    </citation>
    <scope>NUCLEOTIDE SEQUENCE [LARGE SCALE GENOMIC DNA]</scope>
    <source>
        <strain evidence="2">SCA</strain>
    </source>
</reference>
<dbReference type="OrthoDB" id="2088435at2"/>
<evidence type="ECO:0000313" key="2">
    <source>
        <dbReference type="Proteomes" id="UP000198304"/>
    </source>
</evidence>
<keyword evidence="2" id="KW-1185">Reference proteome</keyword>
<accession>A0A239B7D5</accession>
<name>A0A239B7D5_9FIRM</name>